<evidence type="ECO:0000313" key="1">
    <source>
        <dbReference type="EMBL" id="MDT0453158.1"/>
    </source>
</evidence>
<reference evidence="1" key="1">
    <citation type="submission" date="2024-05" db="EMBL/GenBank/DDBJ databases">
        <title>30 novel species of actinomycetes from the DSMZ collection.</title>
        <authorList>
            <person name="Nouioui I."/>
        </authorList>
    </citation>
    <scope>NUCLEOTIDE SEQUENCE</scope>
    <source>
        <strain evidence="1">DSM 40473</strain>
    </source>
</reference>
<evidence type="ECO:0000313" key="2">
    <source>
        <dbReference type="Proteomes" id="UP001180531"/>
    </source>
</evidence>
<dbReference type="EMBL" id="JAVRFI010000027">
    <property type="protein sequence ID" value="MDT0453158.1"/>
    <property type="molecule type" value="Genomic_DNA"/>
</dbReference>
<keyword evidence="2" id="KW-1185">Reference proteome</keyword>
<comment type="caution">
    <text evidence="1">The sequence shown here is derived from an EMBL/GenBank/DDBJ whole genome shotgun (WGS) entry which is preliminary data.</text>
</comment>
<gene>
    <name evidence="1" type="ORF">RM609_29360</name>
</gene>
<name>A0ABU2SVY2_9ACTN</name>
<dbReference type="RefSeq" id="WP_311614777.1">
    <property type="nucleotide sequence ID" value="NZ_JAVRFI010000027.1"/>
</dbReference>
<dbReference type="Proteomes" id="UP001180531">
    <property type="component" value="Unassembled WGS sequence"/>
</dbReference>
<sequence>MARLYPPTGREGTPPVAFVFADTTRAKIDNTIKVLEEVGHPYWAPRTGHPAGTRRTSVASALDYRQAVPVVVTTLEQLKEQGAGAAV</sequence>
<organism evidence="1 2">
    <name type="scientific">Streptomyces hesseae</name>
    <dbReference type="NCBI Taxonomy" id="3075519"/>
    <lineage>
        <taxon>Bacteria</taxon>
        <taxon>Bacillati</taxon>
        <taxon>Actinomycetota</taxon>
        <taxon>Actinomycetes</taxon>
        <taxon>Kitasatosporales</taxon>
        <taxon>Streptomycetaceae</taxon>
        <taxon>Streptomyces</taxon>
    </lineage>
</organism>
<proteinExistence type="predicted"/>
<accession>A0ABU2SVY2</accession>
<protein>
    <submittedName>
        <fullName evidence="1">Uncharacterized protein</fullName>
    </submittedName>
</protein>